<dbReference type="CDD" id="cd11529">
    <property type="entry name" value="NTP-PPase_MazG_Cterm"/>
    <property type="match status" value="1"/>
</dbReference>
<dbReference type="PANTHER" id="PTHR30522">
    <property type="entry name" value="NUCLEOSIDE TRIPHOSPHATE PYROPHOSPHOHYDROLASE"/>
    <property type="match status" value="1"/>
</dbReference>
<dbReference type="NCBIfam" id="NF007113">
    <property type="entry name" value="PRK09562.1"/>
    <property type="match status" value="1"/>
</dbReference>
<dbReference type="PANTHER" id="PTHR30522:SF0">
    <property type="entry name" value="NUCLEOSIDE TRIPHOSPHATE PYROPHOSPHOHYDROLASE"/>
    <property type="match status" value="1"/>
</dbReference>
<organism evidence="6 7">
    <name type="scientific">Stygiobacter electus</name>
    <dbReference type="NCBI Taxonomy" id="3032292"/>
    <lineage>
        <taxon>Bacteria</taxon>
        <taxon>Pseudomonadati</taxon>
        <taxon>Ignavibacteriota</taxon>
        <taxon>Ignavibacteria</taxon>
        <taxon>Ignavibacteriales</taxon>
        <taxon>Melioribacteraceae</taxon>
        <taxon>Stygiobacter</taxon>
    </lineage>
</organism>
<gene>
    <name evidence="6" type="primary">mazG</name>
    <name evidence="6" type="ORF">P0M35_02245</name>
</gene>
<dbReference type="EMBL" id="JARGDL010000002">
    <property type="protein sequence ID" value="MDF1610958.1"/>
    <property type="molecule type" value="Genomic_DNA"/>
</dbReference>
<evidence type="ECO:0000259" key="5">
    <source>
        <dbReference type="Pfam" id="PF03819"/>
    </source>
</evidence>
<dbReference type="Proteomes" id="UP001221302">
    <property type="component" value="Unassembled WGS sequence"/>
</dbReference>
<dbReference type="EC" id="3.6.1.8" evidence="3"/>
<dbReference type="FunFam" id="1.10.287.1080:FF:000001">
    <property type="entry name" value="Nucleoside triphosphate pyrophosphohydrolase"/>
    <property type="match status" value="1"/>
</dbReference>
<evidence type="ECO:0000256" key="3">
    <source>
        <dbReference type="ARBA" id="ARBA00066372"/>
    </source>
</evidence>
<dbReference type="GO" id="GO:0046061">
    <property type="term" value="P:dATP catabolic process"/>
    <property type="evidence" value="ECO:0007669"/>
    <property type="project" value="TreeGrafter"/>
</dbReference>
<name>A0AAE3P0U2_9BACT</name>
<evidence type="ECO:0000256" key="1">
    <source>
        <dbReference type="ARBA" id="ARBA00052141"/>
    </source>
</evidence>
<proteinExistence type="inferred from homology"/>
<keyword evidence="6" id="KW-0378">Hydrolase</keyword>
<comment type="catalytic activity">
    <reaction evidence="1">
        <text>ATP + H2O = AMP + diphosphate + H(+)</text>
        <dbReference type="Rhea" id="RHEA:14245"/>
        <dbReference type="ChEBI" id="CHEBI:15377"/>
        <dbReference type="ChEBI" id="CHEBI:15378"/>
        <dbReference type="ChEBI" id="CHEBI:30616"/>
        <dbReference type="ChEBI" id="CHEBI:33019"/>
        <dbReference type="ChEBI" id="CHEBI:456215"/>
        <dbReference type="EC" id="3.6.1.8"/>
    </reaction>
</comment>
<accession>A0AAE3P0U2</accession>
<dbReference type="GO" id="GO:0046076">
    <property type="term" value="P:dTTP catabolic process"/>
    <property type="evidence" value="ECO:0007669"/>
    <property type="project" value="TreeGrafter"/>
</dbReference>
<dbReference type="GO" id="GO:0046047">
    <property type="term" value="P:TTP catabolic process"/>
    <property type="evidence" value="ECO:0007669"/>
    <property type="project" value="TreeGrafter"/>
</dbReference>
<reference evidence="6" key="1">
    <citation type="submission" date="2023-03" db="EMBL/GenBank/DDBJ databases">
        <title>Stygiobacter electus gen. nov., sp. nov., facultatively anaerobic thermotolerant bacterium of the class Ignavibacteria from a well of Yessentuki mineral water deposit.</title>
        <authorList>
            <person name="Podosokorskaya O.A."/>
            <person name="Elcheninov A.G."/>
            <person name="Petrova N.F."/>
            <person name="Zavarzina D.G."/>
            <person name="Kublanov I.V."/>
            <person name="Merkel A.Y."/>
        </authorList>
    </citation>
    <scope>NUCLEOTIDE SEQUENCE</scope>
    <source>
        <strain evidence="6">09-Me</strain>
    </source>
</reference>
<feature type="domain" description="NTP pyrophosphohydrolase MazG-like" evidence="5">
    <location>
        <begin position="26"/>
        <end position="99"/>
    </location>
</feature>
<dbReference type="FunFam" id="1.10.287.1080:FF:000003">
    <property type="entry name" value="Nucleoside triphosphate pyrophosphohydrolase"/>
    <property type="match status" value="1"/>
</dbReference>
<sequence length="254" mass="29890">MVGDKFQNLYEIMRKLRVECPWDKEQDHDSIKAATIEETYEVVEAIDQKNYDELKKELGDMLLHIVFHSVIGEDNKSFSMENVIDSITEKLIRRHPHVFGDVKVNGTKEVLKNWEEIKLAEGRDSILEGIPKQLPSLARAYRIQEKVSKVGFDWEHKEDVWNKVLEEINEMHEMEKIGNKEKLEEEMGDVFFALTNYARFLGINPENALRITNEKFIKRFSYVESKIKENGKSLSESTLQEMDKYWEESKTKEL</sequence>
<evidence type="ECO:0000256" key="2">
    <source>
        <dbReference type="ARBA" id="ARBA00061115"/>
    </source>
</evidence>
<feature type="domain" description="NTP pyrophosphohydrolase MazG-like" evidence="5">
    <location>
        <begin position="161"/>
        <end position="219"/>
    </location>
</feature>
<dbReference type="NCBIfam" id="TIGR00444">
    <property type="entry name" value="mazG"/>
    <property type="match status" value="1"/>
</dbReference>
<keyword evidence="7" id="KW-1185">Reference proteome</keyword>
<dbReference type="InterPro" id="IPR048011">
    <property type="entry name" value="NTP-PPase_MazG-like_C"/>
</dbReference>
<evidence type="ECO:0000313" key="6">
    <source>
        <dbReference type="EMBL" id="MDF1610958.1"/>
    </source>
</evidence>
<dbReference type="SUPFAM" id="SSF101386">
    <property type="entry name" value="all-alpha NTP pyrophosphatases"/>
    <property type="match status" value="2"/>
</dbReference>
<dbReference type="InterPro" id="IPR004518">
    <property type="entry name" value="MazG-like_dom"/>
</dbReference>
<dbReference type="CDD" id="cd11528">
    <property type="entry name" value="NTP-PPase_MazG_Nterm"/>
    <property type="match status" value="1"/>
</dbReference>
<dbReference type="GO" id="GO:0047693">
    <property type="term" value="F:ATP diphosphatase activity"/>
    <property type="evidence" value="ECO:0007669"/>
    <property type="project" value="UniProtKB-EC"/>
</dbReference>
<protein>
    <recommendedName>
        <fullName evidence="4">Nucleoside triphosphate pyrophosphohydrolase</fullName>
        <ecNumber evidence="3">3.6.1.8</ecNumber>
    </recommendedName>
</protein>
<dbReference type="Pfam" id="PF03819">
    <property type="entry name" value="MazG"/>
    <property type="match status" value="2"/>
</dbReference>
<dbReference type="GO" id="GO:0046052">
    <property type="term" value="P:UTP catabolic process"/>
    <property type="evidence" value="ECO:0007669"/>
    <property type="project" value="TreeGrafter"/>
</dbReference>
<dbReference type="GO" id="GO:0046081">
    <property type="term" value="P:dUTP catabolic process"/>
    <property type="evidence" value="ECO:0007669"/>
    <property type="project" value="TreeGrafter"/>
</dbReference>
<dbReference type="AlphaFoldDB" id="A0AAE3P0U2"/>
<evidence type="ECO:0000313" key="7">
    <source>
        <dbReference type="Proteomes" id="UP001221302"/>
    </source>
</evidence>
<dbReference type="InterPro" id="IPR011551">
    <property type="entry name" value="NTP_PyrPHydrolase_MazG"/>
</dbReference>
<comment type="caution">
    <text evidence="6">The sequence shown here is derived from an EMBL/GenBank/DDBJ whole genome shotgun (WGS) entry which is preliminary data.</text>
</comment>
<comment type="similarity">
    <text evidence="2">Belongs to the nucleoside triphosphate pyrophosphohydrolase family.</text>
</comment>
<dbReference type="Gene3D" id="1.10.287.1080">
    <property type="entry name" value="MazG-like"/>
    <property type="match status" value="2"/>
</dbReference>
<dbReference type="RefSeq" id="WP_321534724.1">
    <property type="nucleotide sequence ID" value="NZ_JARGDL010000002.1"/>
</dbReference>
<dbReference type="GO" id="GO:0006950">
    <property type="term" value="P:response to stress"/>
    <property type="evidence" value="ECO:0007669"/>
    <property type="project" value="UniProtKB-ARBA"/>
</dbReference>
<evidence type="ECO:0000256" key="4">
    <source>
        <dbReference type="ARBA" id="ARBA00074799"/>
    </source>
</evidence>
<dbReference type="InterPro" id="IPR048015">
    <property type="entry name" value="NTP-PPase_MazG-like_N"/>
</dbReference>
<dbReference type="GO" id="GO:0006203">
    <property type="term" value="P:dGTP catabolic process"/>
    <property type="evidence" value="ECO:0007669"/>
    <property type="project" value="TreeGrafter"/>
</dbReference>